<feature type="binding site" evidence="8">
    <location>
        <begin position="40"/>
        <end position="42"/>
    </location>
    <ligand>
        <name>GTP</name>
        <dbReference type="ChEBI" id="CHEBI:37565"/>
    </ligand>
</feature>
<feature type="binding site" description="in other chain" evidence="8">
    <location>
        <position position="238"/>
    </location>
    <ligand>
        <name>IMP</name>
        <dbReference type="ChEBI" id="CHEBI:58053"/>
        <note>ligand shared between dimeric partners</note>
    </ligand>
</feature>
<feature type="binding site" description="in other chain" evidence="8">
    <location>
        <begin position="13"/>
        <end position="16"/>
    </location>
    <ligand>
        <name>IMP</name>
        <dbReference type="ChEBI" id="CHEBI:58053"/>
        <note>ligand shared between dimeric partners</note>
    </ligand>
</feature>
<keyword evidence="5 8" id="KW-0658">Purine biosynthesis</keyword>
<feature type="binding site" description="in other chain" evidence="8">
    <location>
        <position position="302"/>
    </location>
    <ligand>
        <name>IMP</name>
        <dbReference type="ChEBI" id="CHEBI:58053"/>
        <note>ligand shared between dimeric partners</note>
    </ligand>
</feature>
<feature type="active site" evidence="9">
    <location>
        <position position="139"/>
    </location>
</feature>
<keyword evidence="2 8" id="KW-0436">Ligase</keyword>
<keyword evidence="3 8" id="KW-0479">Metal-binding</keyword>
<evidence type="ECO:0000313" key="11">
    <source>
        <dbReference type="EMBL" id="TDS87595.1"/>
    </source>
</evidence>
<feature type="binding site" evidence="8">
    <location>
        <position position="304"/>
    </location>
    <ligand>
        <name>GTP</name>
        <dbReference type="ChEBI" id="CHEBI:37565"/>
    </ligand>
</feature>
<dbReference type="Proteomes" id="UP000294506">
    <property type="component" value="Unassembled WGS sequence"/>
</dbReference>
<dbReference type="GO" id="GO:0005525">
    <property type="term" value="F:GTP binding"/>
    <property type="evidence" value="ECO:0007669"/>
    <property type="project" value="UniProtKB-UniRule"/>
</dbReference>
<sequence>MPAIVIVGAQWGDEGKGKATDLLGSRVDYVVKPNGGNNAGHTVVVGGEKFELKLLPAGILSPNAVPVIGNGVVVNLEALFHEIDGLEARGADTSKLKISANAHLVAPYHQTMDKVTERFLGKRAIGTTGRGIGPTYMDKVARLGIRVQDIFDESILRQKIEGALRQKNELLVKLYNRRAIAVDEIAEYFLDFAERLRPMVVDTTILLNDALDRGEVVLMEGGQATYLDVDHGTYPFVTSSNPTAGGASVGSGIGPTRIKRSIGIVKAYTTRVGAGPFPTELFDEWGEYLQKTGGEFGVNTGRPRRCGWYDAVMARYAARINGFTDFFLTKLDVLTGIEEIPVCVAYEVDGVRHDEMPMTQTEFHHAKPVFENYPGWTEDISGARTLEDLPVNARNYVLALEKLSGCRISGVGVGPGRDQVIAIHDLIED</sequence>
<dbReference type="Pfam" id="PF00709">
    <property type="entry name" value="Adenylsucc_synt"/>
    <property type="match status" value="1"/>
</dbReference>
<dbReference type="AlphaFoldDB" id="A0A4R7G830"/>
<comment type="cofactor">
    <cofactor evidence="8">
        <name>Mg(2+)</name>
        <dbReference type="ChEBI" id="CHEBI:18420"/>
    </cofactor>
    <text evidence="8">Binds 1 Mg(2+) ion per subunit.</text>
</comment>
<dbReference type="Gene3D" id="3.40.440.10">
    <property type="entry name" value="Adenylosuccinate Synthetase, subunit A, domain 1"/>
    <property type="match status" value="1"/>
</dbReference>
<keyword evidence="12" id="KW-1185">Reference proteome</keyword>
<dbReference type="InterPro" id="IPR027417">
    <property type="entry name" value="P-loop_NTPase"/>
</dbReference>
<dbReference type="Gene3D" id="1.10.300.10">
    <property type="entry name" value="Adenylosuccinate Synthetase, subunit A, domain 2"/>
    <property type="match status" value="1"/>
</dbReference>
<feature type="binding site" evidence="8">
    <location>
        <begin position="330"/>
        <end position="332"/>
    </location>
    <ligand>
        <name>GTP</name>
        <dbReference type="ChEBI" id="CHEBI:37565"/>
    </ligand>
</feature>
<dbReference type="SMART" id="SM00788">
    <property type="entry name" value="Adenylsucc_synt"/>
    <property type="match status" value="1"/>
</dbReference>
<dbReference type="InterPro" id="IPR001114">
    <property type="entry name" value="Adenylosuccinate_synthetase"/>
</dbReference>
<evidence type="ECO:0000256" key="3">
    <source>
        <dbReference type="ARBA" id="ARBA00022723"/>
    </source>
</evidence>
<dbReference type="InterPro" id="IPR033128">
    <property type="entry name" value="Adenylosuccin_syn_Lys_AS"/>
</dbReference>
<feature type="binding site" evidence="8">
    <location>
        <position position="40"/>
    </location>
    <ligand>
        <name>Mg(2+)</name>
        <dbReference type="ChEBI" id="CHEBI:18420"/>
    </ligand>
</feature>
<dbReference type="NCBIfam" id="TIGR00184">
    <property type="entry name" value="purA"/>
    <property type="match status" value="1"/>
</dbReference>
<evidence type="ECO:0000256" key="9">
    <source>
        <dbReference type="PROSITE-ProRule" id="PRU10134"/>
    </source>
</evidence>
<dbReference type="InterPro" id="IPR042109">
    <property type="entry name" value="Adenylosuccinate_synth_dom1"/>
</dbReference>
<feature type="binding site" evidence="8">
    <location>
        <begin position="12"/>
        <end position="18"/>
    </location>
    <ligand>
        <name>GTP</name>
        <dbReference type="ChEBI" id="CHEBI:37565"/>
    </ligand>
</feature>
<feature type="active site" description="Proton acceptor" evidence="8">
    <location>
        <position position="13"/>
    </location>
</feature>
<evidence type="ECO:0000256" key="6">
    <source>
        <dbReference type="ARBA" id="ARBA00022842"/>
    </source>
</evidence>
<comment type="similarity">
    <text evidence="8 10">Belongs to the adenylosuccinate synthetase family.</text>
</comment>
<comment type="function">
    <text evidence="8">Plays an important role in the de novo pathway of purine nucleotide biosynthesis. Catalyzes the first committed step in the biosynthesis of AMP from IMP.</text>
</comment>
<keyword evidence="8" id="KW-0963">Cytoplasm</keyword>
<evidence type="ECO:0000256" key="4">
    <source>
        <dbReference type="ARBA" id="ARBA00022741"/>
    </source>
</evidence>
<evidence type="ECO:0000256" key="8">
    <source>
        <dbReference type="HAMAP-Rule" id="MF_00011"/>
    </source>
</evidence>
<reference evidence="11 12" key="1">
    <citation type="submission" date="2019-03" db="EMBL/GenBank/DDBJ databases">
        <title>Genomic Encyclopedia of Type Strains, Phase III (KMG-III): the genomes of soil and plant-associated and newly described type strains.</title>
        <authorList>
            <person name="Whitman W."/>
        </authorList>
    </citation>
    <scope>NUCLEOTIDE SEQUENCE [LARGE SCALE GENOMIC DNA]</scope>
    <source>
        <strain evidence="11 12">DSM 27373</strain>
    </source>
</reference>
<dbReference type="NCBIfam" id="NF002223">
    <property type="entry name" value="PRK01117.1"/>
    <property type="match status" value="1"/>
</dbReference>
<comment type="catalytic activity">
    <reaction evidence="8 10">
        <text>IMP + L-aspartate + GTP = N(6)-(1,2-dicarboxyethyl)-AMP + GDP + phosphate + 2 H(+)</text>
        <dbReference type="Rhea" id="RHEA:15753"/>
        <dbReference type="ChEBI" id="CHEBI:15378"/>
        <dbReference type="ChEBI" id="CHEBI:29991"/>
        <dbReference type="ChEBI" id="CHEBI:37565"/>
        <dbReference type="ChEBI" id="CHEBI:43474"/>
        <dbReference type="ChEBI" id="CHEBI:57567"/>
        <dbReference type="ChEBI" id="CHEBI:58053"/>
        <dbReference type="ChEBI" id="CHEBI:58189"/>
        <dbReference type="EC" id="6.3.4.4"/>
    </reaction>
</comment>
<feature type="binding site" description="in other chain" evidence="8">
    <location>
        <begin position="38"/>
        <end position="41"/>
    </location>
    <ligand>
        <name>IMP</name>
        <dbReference type="ChEBI" id="CHEBI:58053"/>
        <note>ligand shared between dimeric partners</note>
    </ligand>
</feature>
<comment type="subunit">
    <text evidence="1 8">Homodimer.</text>
</comment>
<feature type="binding site" description="in other chain" evidence="8">
    <location>
        <position position="128"/>
    </location>
    <ligand>
        <name>IMP</name>
        <dbReference type="ChEBI" id="CHEBI:58053"/>
        <note>ligand shared between dimeric partners</note>
    </ligand>
</feature>
<dbReference type="FunFam" id="1.10.300.10:FF:000001">
    <property type="entry name" value="Adenylosuccinate synthetase"/>
    <property type="match status" value="1"/>
</dbReference>
<evidence type="ECO:0000256" key="5">
    <source>
        <dbReference type="ARBA" id="ARBA00022755"/>
    </source>
</evidence>
<feature type="binding site" evidence="8">
    <location>
        <begin position="298"/>
        <end position="304"/>
    </location>
    <ligand>
        <name>substrate</name>
    </ligand>
</feature>
<feature type="binding site" description="in other chain" evidence="8">
    <location>
        <position position="223"/>
    </location>
    <ligand>
        <name>IMP</name>
        <dbReference type="ChEBI" id="CHEBI:58053"/>
        <note>ligand shared between dimeric partners</note>
    </ligand>
</feature>
<feature type="binding site" evidence="8">
    <location>
        <begin position="412"/>
        <end position="414"/>
    </location>
    <ligand>
        <name>GTP</name>
        <dbReference type="ChEBI" id="CHEBI:37565"/>
    </ligand>
</feature>
<dbReference type="RefSeq" id="WP_133725619.1">
    <property type="nucleotide sequence ID" value="NZ_SOAN01000001.1"/>
</dbReference>
<comment type="caution">
    <text evidence="11">The sequence shown here is derived from an EMBL/GenBank/DDBJ whole genome shotgun (WGS) entry which is preliminary data.</text>
</comment>
<dbReference type="HAMAP" id="MF_00011">
    <property type="entry name" value="Adenylosucc_synth"/>
    <property type="match status" value="1"/>
</dbReference>
<dbReference type="PANTHER" id="PTHR11846:SF0">
    <property type="entry name" value="ADENYLOSUCCINATE SYNTHETASE"/>
    <property type="match status" value="1"/>
</dbReference>
<dbReference type="GO" id="GO:0005737">
    <property type="term" value="C:cytoplasm"/>
    <property type="evidence" value="ECO:0007669"/>
    <property type="project" value="UniProtKB-SubCell"/>
</dbReference>
<dbReference type="PROSITE" id="PS01266">
    <property type="entry name" value="ADENYLOSUCCIN_SYN_1"/>
    <property type="match status" value="1"/>
</dbReference>
<dbReference type="InterPro" id="IPR018220">
    <property type="entry name" value="Adenylosuccin_syn_GTP-bd"/>
</dbReference>
<keyword evidence="6 8" id="KW-0460">Magnesium</keyword>
<evidence type="ECO:0000256" key="2">
    <source>
        <dbReference type="ARBA" id="ARBA00022598"/>
    </source>
</evidence>
<feature type="active site" description="Proton donor" evidence="8">
    <location>
        <position position="41"/>
    </location>
</feature>
<dbReference type="PANTHER" id="PTHR11846">
    <property type="entry name" value="ADENYLOSUCCINATE SYNTHETASE"/>
    <property type="match status" value="1"/>
</dbReference>
<proteinExistence type="inferred from homology"/>
<feature type="binding site" evidence="8">
    <location>
        <position position="13"/>
    </location>
    <ligand>
        <name>Mg(2+)</name>
        <dbReference type="ChEBI" id="CHEBI:18420"/>
    </ligand>
</feature>
<evidence type="ECO:0000313" key="12">
    <source>
        <dbReference type="Proteomes" id="UP000294506"/>
    </source>
</evidence>
<dbReference type="InterPro" id="IPR042110">
    <property type="entry name" value="Adenylosuccinate_synth_dom2"/>
</dbReference>
<dbReference type="FunFam" id="3.90.170.10:FF:000001">
    <property type="entry name" value="Adenylosuccinate synthetase"/>
    <property type="match status" value="1"/>
</dbReference>
<keyword evidence="7 8" id="KW-0342">GTP-binding</keyword>
<organism evidence="11 12">
    <name type="scientific">Nesterenkonia aurantiaca</name>
    <dbReference type="NCBI Taxonomy" id="1436010"/>
    <lineage>
        <taxon>Bacteria</taxon>
        <taxon>Bacillati</taxon>
        <taxon>Actinomycetota</taxon>
        <taxon>Actinomycetes</taxon>
        <taxon>Micrococcales</taxon>
        <taxon>Micrococcaceae</taxon>
        <taxon>Nesterenkonia</taxon>
    </lineage>
</organism>
<dbReference type="CDD" id="cd03108">
    <property type="entry name" value="AdSS"/>
    <property type="match status" value="1"/>
</dbReference>
<keyword evidence="4 8" id="KW-0547">Nucleotide-binding</keyword>
<dbReference type="GO" id="GO:0004019">
    <property type="term" value="F:adenylosuccinate synthase activity"/>
    <property type="evidence" value="ECO:0007669"/>
    <property type="project" value="UniProtKB-UniRule"/>
</dbReference>
<gene>
    <name evidence="8" type="primary">purA</name>
    <name evidence="11" type="ORF">EV640_101382</name>
</gene>
<dbReference type="GO" id="GO:0000287">
    <property type="term" value="F:magnesium ion binding"/>
    <property type="evidence" value="ECO:0007669"/>
    <property type="project" value="UniProtKB-UniRule"/>
</dbReference>
<protein>
    <recommendedName>
        <fullName evidence="8 10">Adenylosuccinate synthetase</fullName>
        <shortName evidence="8">AMPSase</shortName>
        <shortName evidence="8">AdSS</shortName>
        <ecNumber evidence="8 10">6.3.4.4</ecNumber>
    </recommendedName>
    <alternativeName>
        <fullName evidence="8">IMP--aspartate ligase</fullName>
    </alternativeName>
</protein>
<dbReference type="Gene3D" id="3.90.170.10">
    <property type="entry name" value="Adenylosuccinate Synthetase, subunit A, domain 3"/>
    <property type="match status" value="1"/>
</dbReference>
<comment type="subcellular location">
    <subcellularLocation>
        <location evidence="8">Cytoplasm</location>
    </subcellularLocation>
</comment>
<name>A0A4R7G830_9MICC</name>
<accession>A0A4R7G830</accession>
<dbReference type="EC" id="6.3.4.4" evidence="8 10"/>
<evidence type="ECO:0000256" key="1">
    <source>
        <dbReference type="ARBA" id="ARBA00011738"/>
    </source>
</evidence>
<dbReference type="PROSITE" id="PS00513">
    <property type="entry name" value="ADENYLOSUCCIN_SYN_2"/>
    <property type="match status" value="1"/>
</dbReference>
<feature type="binding site" evidence="8">
    <location>
        <position position="142"/>
    </location>
    <ligand>
        <name>IMP</name>
        <dbReference type="ChEBI" id="CHEBI:58053"/>
        <note>ligand shared between dimeric partners</note>
    </ligand>
</feature>
<evidence type="ECO:0000256" key="10">
    <source>
        <dbReference type="RuleBase" id="RU000520"/>
    </source>
</evidence>
<dbReference type="InterPro" id="IPR042111">
    <property type="entry name" value="Adenylosuccinate_synth_dom3"/>
</dbReference>
<comment type="pathway">
    <text evidence="8 10">Purine metabolism; AMP biosynthesis via de novo pathway; AMP from IMP: step 1/2.</text>
</comment>
<dbReference type="GO" id="GO:0046040">
    <property type="term" value="P:IMP metabolic process"/>
    <property type="evidence" value="ECO:0007669"/>
    <property type="project" value="TreeGrafter"/>
</dbReference>
<dbReference type="GO" id="GO:0044208">
    <property type="term" value="P:'de novo' AMP biosynthetic process"/>
    <property type="evidence" value="ECO:0007669"/>
    <property type="project" value="UniProtKB-UniRule"/>
</dbReference>
<dbReference type="SUPFAM" id="SSF52540">
    <property type="entry name" value="P-loop containing nucleoside triphosphate hydrolases"/>
    <property type="match status" value="1"/>
</dbReference>
<dbReference type="EMBL" id="SOAN01000001">
    <property type="protein sequence ID" value="TDS87595.1"/>
    <property type="molecule type" value="Genomic_DNA"/>
</dbReference>
<evidence type="ECO:0000256" key="7">
    <source>
        <dbReference type="ARBA" id="ARBA00023134"/>
    </source>
</evidence>
<dbReference type="UniPathway" id="UPA00075">
    <property type="reaction ID" value="UER00335"/>
</dbReference>